<dbReference type="Pfam" id="PF07583">
    <property type="entry name" value="PSCyt2"/>
    <property type="match status" value="1"/>
</dbReference>
<organism evidence="2">
    <name type="scientific">marine metagenome</name>
    <dbReference type="NCBI Taxonomy" id="408172"/>
    <lineage>
        <taxon>unclassified sequences</taxon>
        <taxon>metagenomes</taxon>
        <taxon>ecological metagenomes</taxon>
    </lineage>
</organism>
<dbReference type="InterPro" id="IPR011444">
    <property type="entry name" value="DUF1549"/>
</dbReference>
<feature type="non-terminal residue" evidence="2">
    <location>
        <position position="245"/>
    </location>
</feature>
<evidence type="ECO:0000313" key="2">
    <source>
        <dbReference type="EMBL" id="SVE21332.1"/>
    </source>
</evidence>
<accession>A0A383BN52</accession>
<dbReference type="EMBL" id="UINC01201824">
    <property type="protein sequence ID" value="SVE21332.1"/>
    <property type="molecule type" value="Genomic_DNA"/>
</dbReference>
<protein>
    <recommendedName>
        <fullName evidence="1">DUF1549 domain-containing protein</fullName>
    </recommendedName>
</protein>
<dbReference type="AlphaFoldDB" id="A0A383BN52"/>
<proteinExistence type="predicted"/>
<dbReference type="PANTHER" id="PTHR35889:SF3">
    <property type="entry name" value="F-BOX DOMAIN-CONTAINING PROTEIN"/>
    <property type="match status" value="1"/>
</dbReference>
<sequence length="245" mass="28488">WYGEHWARLWLDVARFSDTKGYAYGSEEFNFPHAWLYRDWVIGAFNKDLSYKKFVLMQLAADLMLAQGLCDRSDLAAMGYLTLGRRFISVEPDIIDDRIDVVTRGLMGLTVSCARCHDHKFDPIPTKDYYALYGVFKSSHEELTALDHQESGPLAELNKKKHSLAQEFEKKALELESRFLVRAGEYMLASLKIEEVPPPDFAEIIEKDDLNPAQIRRWYEYLIQNDRKMDPIFVPWLALAKLNEK</sequence>
<gene>
    <name evidence="2" type="ORF">METZ01_LOCUS474186</name>
</gene>
<feature type="domain" description="DUF1549" evidence="1">
    <location>
        <begin position="2"/>
        <end position="140"/>
    </location>
</feature>
<dbReference type="PANTHER" id="PTHR35889">
    <property type="entry name" value="CYCLOINULO-OLIGOSACCHARIDE FRUCTANOTRANSFERASE-RELATED"/>
    <property type="match status" value="1"/>
</dbReference>
<feature type="non-terminal residue" evidence="2">
    <location>
        <position position="1"/>
    </location>
</feature>
<reference evidence="2" key="1">
    <citation type="submission" date="2018-05" db="EMBL/GenBank/DDBJ databases">
        <authorList>
            <person name="Lanie J.A."/>
            <person name="Ng W.-L."/>
            <person name="Kazmierczak K.M."/>
            <person name="Andrzejewski T.M."/>
            <person name="Davidsen T.M."/>
            <person name="Wayne K.J."/>
            <person name="Tettelin H."/>
            <person name="Glass J.I."/>
            <person name="Rusch D."/>
            <person name="Podicherti R."/>
            <person name="Tsui H.-C.T."/>
            <person name="Winkler M.E."/>
        </authorList>
    </citation>
    <scope>NUCLEOTIDE SEQUENCE</scope>
</reference>
<evidence type="ECO:0000259" key="1">
    <source>
        <dbReference type="Pfam" id="PF07583"/>
    </source>
</evidence>
<name>A0A383BN52_9ZZZZ</name>